<sequence>MSNCRAPAAAASAATSSMPGVSITGSSSFGTVLVVGRNRVPRPAAGTTAERNGSGPGRADGSLAGTLMVGEPNDVGSVRV</sequence>
<accession>A0A511D243</accession>
<organism evidence="2 3">
    <name type="scientific">Pseudonocardia asaccharolytica DSM 44247 = NBRC 16224</name>
    <dbReference type="NCBI Taxonomy" id="1123024"/>
    <lineage>
        <taxon>Bacteria</taxon>
        <taxon>Bacillati</taxon>
        <taxon>Actinomycetota</taxon>
        <taxon>Actinomycetes</taxon>
        <taxon>Pseudonocardiales</taxon>
        <taxon>Pseudonocardiaceae</taxon>
        <taxon>Pseudonocardia</taxon>
    </lineage>
</organism>
<proteinExistence type="predicted"/>
<evidence type="ECO:0000256" key="1">
    <source>
        <dbReference type="SAM" id="MobiDB-lite"/>
    </source>
</evidence>
<evidence type="ECO:0000313" key="3">
    <source>
        <dbReference type="Proteomes" id="UP000321328"/>
    </source>
</evidence>
<keyword evidence="3" id="KW-1185">Reference proteome</keyword>
<protein>
    <submittedName>
        <fullName evidence="2">Uncharacterized protein</fullName>
    </submittedName>
</protein>
<evidence type="ECO:0000313" key="2">
    <source>
        <dbReference type="EMBL" id="GEL18757.1"/>
    </source>
</evidence>
<reference evidence="2 3" key="1">
    <citation type="submission" date="2019-07" db="EMBL/GenBank/DDBJ databases">
        <title>Whole genome shotgun sequence of Pseudonocardia asaccharolytica NBRC 16224.</title>
        <authorList>
            <person name="Hosoyama A."/>
            <person name="Uohara A."/>
            <person name="Ohji S."/>
            <person name="Ichikawa N."/>
        </authorList>
    </citation>
    <scope>NUCLEOTIDE SEQUENCE [LARGE SCALE GENOMIC DNA]</scope>
    <source>
        <strain evidence="2 3">NBRC 16224</strain>
    </source>
</reference>
<dbReference type="AlphaFoldDB" id="A0A511D243"/>
<dbReference type="EMBL" id="BJVI01000025">
    <property type="protein sequence ID" value="GEL18757.1"/>
    <property type="molecule type" value="Genomic_DNA"/>
</dbReference>
<name>A0A511D243_9PSEU</name>
<feature type="compositionally biased region" description="Low complexity" evidence="1">
    <location>
        <begin position="1"/>
        <end position="17"/>
    </location>
</feature>
<gene>
    <name evidence="2" type="ORF">PA7_25940</name>
</gene>
<dbReference type="Proteomes" id="UP000321328">
    <property type="component" value="Unassembled WGS sequence"/>
</dbReference>
<feature type="region of interest" description="Disordered" evidence="1">
    <location>
        <begin position="1"/>
        <end position="80"/>
    </location>
</feature>
<comment type="caution">
    <text evidence="2">The sequence shown here is derived from an EMBL/GenBank/DDBJ whole genome shotgun (WGS) entry which is preliminary data.</text>
</comment>